<reference evidence="1" key="1">
    <citation type="submission" date="2021-03" db="EMBL/GenBank/DDBJ databases">
        <title>Draft genome sequence of rust myrtle Austropuccinia psidii MF-1, a brazilian biotype.</title>
        <authorList>
            <person name="Quecine M.C."/>
            <person name="Pachon D.M.R."/>
            <person name="Bonatelli M.L."/>
            <person name="Correr F.H."/>
            <person name="Franceschini L.M."/>
            <person name="Leite T.F."/>
            <person name="Margarido G.R.A."/>
            <person name="Almeida C.A."/>
            <person name="Ferrarezi J.A."/>
            <person name="Labate C.A."/>
        </authorList>
    </citation>
    <scope>NUCLEOTIDE SEQUENCE</scope>
    <source>
        <strain evidence="1">MF-1</strain>
    </source>
</reference>
<proteinExistence type="predicted"/>
<evidence type="ECO:0000313" key="1">
    <source>
        <dbReference type="EMBL" id="MBW0529664.1"/>
    </source>
</evidence>
<comment type="caution">
    <text evidence="1">The sequence shown here is derived from an EMBL/GenBank/DDBJ whole genome shotgun (WGS) entry which is preliminary data.</text>
</comment>
<dbReference type="EMBL" id="AVOT02035342">
    <property type="protein sequence ID" value="MBW0529664.1"/>
    <property type="molecule type" value="Genomic_DNA"/>
</dbReference>
<organism evidence="1 2">
    <name type="scientific">Austropuccinia psidii MF-1</name>
    <dbReference type="NCBI Taxonomy" id="1389203"/>
    <lineage>
        <taxon>Eukaryota</taxon>
        <taxon>Fungi</taxon>
        <taxon>Dikarya</taxon>
        <taxon>Basidiomycota</taxon>
        <taxon>Pucciniomycotina</taxon>
        <taxon>Pucciniomycetes</taxon>
        <taxon>Pucciniales</taxon>
        <taxon>Sphaerophragmiaceae</taxon>
        <taxon>Austropuccinia</taxon>
    </lineage>
</organism>
<gene>
    <name evidence="1" type="ORF">O181_069379</name>
</gene>
<protein>
    <submittedName>
        <fullName evidence="1">Uncharacterized protein</fullName>
    </submittedName>
</protein>
<dbReference type="Proteomes" id="UP000765509">
    <property type="component" value="Unassembled WGS sequence"/>
</dbReference>
<dbReference type="AlphaFoldDB" id="A0A9Q3EYS2"/>
<accession>A0A9Q3EYS2</accession>
<sequence>MRATSRHMLRWKIAIQEYKGCTTIIYKEGKSHTNSDGLRRLPLDNVKINPAHDPEVASKIPIHFMEMERRKNFNFSGWEPQFGTSDSDSTEPEGKKTPILGISSSELNNDFFSSVTKTYAKCKHFSILLQILQQKYRIPVLESQLEGPWLRDFKEKGFSL</sequence>
<name>A0A9Q3EYS2_9BASI</name>
<evidence type="ECO:0000313" key="2">
    <source>
        <dbReference type="Proteomes" id="UP000765509"/>
    </source>
</evidence>
<keyword evidence="2" id="KW-1185">Reference proteome</keyword>